<dbReference type="PANTHER" id="PTHR35450:SF2">
    <property type="entry name" value="REVERSE TRANSCRIPTASE DOMAIN-CONTAINING PROTEIN"/>
    <property type="match status" value="1"/>
</dbReference>
<gene>
    <name evidence="1" type="ORF">EVAR_73639_1</name>
</gene>
<sequence length="186" mass="21173">MFSKDICVEFGLDKCRTLNVVRGKLDEIPHDLQDLRIMKAMMAEETYKYLGIKQMKKELTKEFTRRVDQTIPSLGQYQTIQQLSTNSVKLEIWMGKPLHGRHPCEISQAHVDTRASNYWLVAGQLFPETEGFMMAIQDQVIPTRNYMKVIVRDATLQMIIAAMAAGQVETIQHITAGCTSFGGWST</sequence>
<name>A0A4C1SNR5_EUMVA</name>
<proteinExistence type="predicted"/>
<reference evidence="1 2" key="1">
    <citation type="journal article" date="2019" name="Commun. Biol.">
        <title>The bagworm genome reveals a unique fibroin gene that provides high tensile strength.</title>
        <authorList>
            <person name="Kono N."/>
            <person name="Nakamura H."/>
            <person name="Ohtoshi R."/>
            <person name="Tomita M."/>
            <person name="Numata K."/>
            <person name="Arakawa K."/>
        </authorList>
    </citation>
    <scope>NUCLEOTIDE SEQUENCE [LARGE SCALE GENOMIC DNA]</scope>
</reference>
<evidence type="ECO:0000313" key="1">
    <source>
        <dbReference type="EMBL" id="GBP03614.1"/>
    </source>
</evidence>
<dbReference type="Proteomes" id="UP000299102">
    <property type="component" value="Unassembled WGS sequence"/>
</dbReference>
<keyword evidence="2" id="KW-1185">Reference proteome</keyword>
<dbReference type="PANTHER" id="PTHR35450">
    <property type="entry name" value="REVERSE TRANSCRIPTASE DOMAIN-CONTAINING PROTEIN"/>
    <property type="match status" value="1"/>
</dbReference>
<organism evidence="1 2">
    <name type="scientific">Eumeta variegata</name>
    <name type="common">Bagworm moth</name>
    <name type="synonym">Eumeta japonica</name>
    <dbReference type="NCBI Taxonomy" id="151549"/>
    <lineage>
        <taxon>Eukaryota</taxon>
        <taxon>Metazoa</taxon>
        <taxon>Ecdysozoa</taxon>
        <taxon>Arthropoda</taxon>
        <taxon>Hexapoda</taxon>
        <taxon>Insecta</taxon>
        <taxon>Pterygota</taxon>
        <taxon>Neoptera</taxon>
        <taxon>Endopterygota</taxon>
        <taxon>Lepidoptera</taxon>
        <taxon>Glossata</taxon>
        <taxon>Ditrysia</taxon>
        <taxon>Tineoidea</taxon>
        <taxon>Psychidae</taxon>
        <taxon>Oiketicinae</taxon>
        <taxon>Eumeta</taxon>
    </lineage>
</organism>
<dbReference type="OrthoDB" id="2194416at2759"/>
<comment type="caution">
    <text evidence="1">The sequence shown here is derived from an EMBL/GenBank/DDBJ whole genome shotgun (WGS) entry which is preliminary data.</text>
</comment>
<accession>A0A4C1SNR5</accession>
<evidence type="ECO:0000313" key="2">
    <source>
        <dbReference type="Proteomes" id="UP000299102"/>
    </source>
</evidence>
<dbReference type="EMBL" id="BGZK01010680">
    <property type="protein sequence ID" value="GBP03614.1"/>
    <property type="molecule type" value="Genomic_DNA"/>
</dbReference>
<dbReference type="AlphaFoldDB" id="A0A4C1SNR5"/>
<protein>
    <submittedName>
        <fullName evidence="1">Uncharacterized protein</fullName>
    </submittedName>
</protein>